<dbReference type="CDD" id="cd02237">
    <property type="entry name" value="cupin_DAD_ChrR"/>
    <property type="match status" value="1"/>
</dbReference>
<dbReference type="SUPFAM" id="SSF51182">
    <property type="entry name" value="RmlC-like cupins"/>
    <property type="match status" value="1"/>
</dbReference>
<name>A0A0S3PW24_9BRAD</name>
<organism evidence="3 4">
    <name type="scientific">Variibacter gotjawalensis</name>
    <dbReference type="NCBI Taxonomy" id="1333996"/>
    <lineage>
        <taxon>Bacteria</taxon>
        <taxon>Pseudomonadati</taxon>
        <taxon>Pseudomonadota</taxon>
        <taxon>Alphaproteobacteria</taxon>
        <taxon>Hyphomicrobiales</taxon>
        <taxon>Nitrobacteraceae</taxon>
        <taxon>Variibacter</taxon>
    </lineage>
</organism>
<dbReference type="KEGG" id="vgo:GJW-30_1_02668"/>
<proteinExistence type="predicted"/>
<dbReference type="InterPro" id="IPR052535">
    <property type="entry name" value="Bacilysin_H2HPP_isomerase"/>
</dbReference>
<dbReference type="InterPro" id="IPR025979">
    <property type="entry name" value="ChrR-like_cupin_dom"/>
</dbReference>
<dbReference type="PANTHER" id="PTHR40112">
    <property type="entry name" value="H2HPP ISOMERASE"/>
    <property type="match status" value="1"/>
</dbReference>
<dbReference type="Pfam" id="PF12973">
    <property type="entry name" value="Cupin_7"/>
    <property type="match status" value="1"/>
</dbReference>
<accession>A0A0S3PW24</accession>
<dbReference type="InterPro" id="IPR011051">
    <property type="entry name" value="RmlC_Cupin_sf"/>
</dbReference>
<dbReference type="InterPro" id="IPR014710">
    <property type="entry name" value="RmlC-like_jellyroll"/>
</dbReference>
<gene>
    <name evidence="3" type="ORF">GJW-30_1_02668</name>
</gene>
<evidence type="ECO:0000313" key="3">
    <source>
        <dbReference type="EMBL" id="BAT60133.1"/>
    </source>
</evidence>
<sequence>MAAISPGNPQHESLTEKASRHVKTADLPWEKTRFPGCEVKTLLVDPATGLATVLVKMAPGAELPDHEHAMIEQTYVLEGVLVDKDGPDAGLSVGPGEYVWRPPGSRHAAWAPNGCVCIGMFQAPNKFYEKNGEVTDMMGRNWQLNWSHTVVIAVLE</sequence>
<feature type="domain" description="ChrR-like cupin" evidence="2">
    <location>
        <begin position="20"/>
        <end position="117"/>
    </location>
</feature>
<dbReference type="PANTHER" id="PTHR40112:SF1">
    <property type="entry name" value="H2HPP ISOMERASE"/>
    <property type="match status" value="1"/>
</dbReference>
<feature type="region of interest" description="Disordered" evidence="1">
    <location>
        <begin position="1"/>
        <end position="22"/>
    </location>
</feature>
<dbReference type="Proteomes" id="UP000236884">
    <property type="component" value="Chromosome"/>
</dbReference>
<evidence type="ECO:0000256" key="1">
    <source>
        <dbReference type="SAM" id="MobiDB-lite"/>
    </source>
</evidence>
<protein>
    <submittedName>
        <fullName evidence="3">ChrR Cupin-like domain protein</fullName>
    </submittedName>
</protein>
<dbReference type="OrthoDB" id="2988517at2"/>
<dbReference type="Gene3D" id="2.60.120.10">
    <property type="entry name" value="Jelly Rolls"/>
    <property type="match status" value="1"/>
</dbReference>
<dbReference type="RefSeq" id="WP_096356083.1">
    <property type="nucleotide sequence ID" value="NZ_AP014946.1"/>
</dbReference>
<evidence type="ECO:0000259" key="2">
    <source>
        <dbReference type="Pfam" id="PF12973"/>
    </source>
</evidence>
<evidence type="ECO:0000313" key="4">
    <source>
        <dbReference type="Proteomes" id="UP000236884"/>
    </source>
</evidence>
<dbReference type="EMBL" id="AP014946">
    <property type="protein sequence ID" value="BAT60133.1"/>
    <property type="molecule type" value="Genomic_DNA"/>
</dbReference>
<dbReference type="AlphaFoldDB" id="A0A0S3PW24"/>
<reference evidence="3 4" key="1">
    <citation type="submission" date="2015-08" db="EMBL/GenBank/DDBJ databases">
        <title>Investigation of the bacterial diversity of lava forest soil.</title>
        <authorList>
            <person name="Lee J.S."/>
        </authorList>
    </citation>
    <scope>NUCLEOTIDE SEQUENCE [LARGE SCALE GENOMIC DNA]</scope>
    <source>
        <strain evidence="3 4">GJW-30</strain>
    </source>
</reference>
<keyword evidence="4" id="KW-1185">Reference proteome</keyword>